<dbReference type="OrthoDB" id="118951at2759"/>
<accession>A0A9P0P8I5</accession>
<proteinExistence type="predicted"/>
<feature type="region of interest" description="Disordered" evidence="1">
    <location>
        <begin position="1"/>
        <end position="34"/>
    </location>
</feature>
<evidence type="ECO:0000256" key="1">
    <source>
        <dbReference type="SAM" id="MobiDB-lite"/>
    </source>
</evidence>
<name>A0A9P0P8I5_ACAOB</name>
<reference evidence="2" key="1">
    <citation type="submission" date="2022-03" db="EMBL/GenBank/DDBJ databases">
        <authorList>
            <person name="Sayadi A."/>
        </authorList>
    </citation>
    <scope>NUCLEOTIDE SEQUENCE</scope>
</reference>
<keyword evidence="3" id="KW-1185">Reference proteome</keyword>
<protein>
    <submittedName>
        <fullName evidence="2">Uncharacterized protein</fullName>
    </submittedName>
</protein>
<dbReference type="AlphaFoldDB" id="A0A9P0P8I5"/>
<gene>
    <name evidence="2" type="ORF">ACAOBT_LOCUS10368</name>
</gene>
<feature type="compositionally biased region" description="Basic and acidic residues" evidence="1">
    <location>
        <begin position="17"/>
        <end position="26"/>
    </location>
</feature>
<evidence type="ECO:0000313" key="3">
    <source>
        <dbReference type="Proteomes" id="UP001152888"/>
    </source>
</evidence>
<sequence>MLSAKFDFLRPSSPLEMPKRKGDKHVSRSLKKARKDRKYKEDIEQVIIQLFIRHEPHPLSPSLTLAVGKLCGKPFT</sequence>
<comment type="caution">
    <text evidence="2">The sequence shown here is derived from an EMBL/GenBank/DDBJ whole genome shotgun (WGS) entry which is preliminary data.</text>
</comment>
<dbReference type="EMBL" id="CAKOFQ010006805">
    <property type="protein sequence ID" value="CAH1973124.1"/>
    <property type="molecule type" value="Genomic_DNA"/>
</dbReference>
<evidence type="ECO:0000313" key="2">
    <source>
        <dbReference type="EMBL" id="CAH1973124.1"/>
    </source>
</evidence>
<organism evidence="2 3">
    <name type="scientific">Acanthoscelides obtectus</name>
    <name type="common">Bean weevil</name>
    <name type="synonym">Bruchus obtectus</name>
    <dbReference type="NCBI Taxonomy" id="200917"/>
    <lineage>
        <taxon>Eukaryota</taxon>
        <taxon>Metazoa</taxon>
        <taxon>Ecdysozoa</taxon>
        <taxon>Arthropoda</taxon>
        <taxon>Hexapoda</taxon>
        <taxon>Insecta</taxon>
        <taxon>Pterygota</taxon>
        <taxon>Neoptera</taxon>
        <taxon>Endopterygota</taxon>
        <taxon>Coleoptera</taxon>
        <taxon>Polyphaga</taxon>
        <taxon>Cucujiformia</taxon>
        <taxon>Chrysomeloidea</taxon>
        <taxon>Chrysomelidae</taxon>
        <taxon>Bruchinae</taxon>
        <taxon>Bruchini</taxon>
        <taxon>Acanthoscelides</taxon>
    </lineage>
</organism>
<dbReference type="Proteomes" id="UP001152888">
    <property type="component" value="Unassembled WGS sequence"/>
</dbReference>